<organism evidence="2 3">
    <name type="scientific">Aspergillus tanneri</name>
    <dbReference type="NCBI Taxonomy" id="1220188"/>
    <lineage>
        <taxon>Eukaryota</taxon>
        <taxon>Fungi</taxon>
        <taxon>Dikarya</taxon>
        <taxon>Ascomycota</taxon>
        <taxon>Pezizomycotina</taxon>
        <taxon>Eurotiomycetes</taxon>
        <taxon>Eurotiomycetidae</taxon>
        <taxon>Eurotiales</taxon>
        <taxon>Aspergillaceae</taxon>
        <taxon>Aspergillus</taxon>
        <taxon>Aspergillus subgen. Circumdati</taxon>
    </lineage>
</organism>
<accession>A0A4S3J7H4</accession>
<dbReference type="EMBL" id="SOSA01000464">
    <property type="protein sequence ID" value="THC90929.1"/>
    <property type="molecule type" value="Genomic_DNA"/>
</dbReference>
<evidence type="ECO:0000313" key="1">
    <source>
        <dbReference type="EMBL" id="KAA8647860.1"/>
    </source>
</evidence>
<evidence type="ECO:0000313" key="3">
    <source>
        <dbReference type="Proteomes" id="UP000308092"/>
    </source>
</evidence>
<protein>
    <submittedName>
        <fullName evidence="2">Uncharacterized protein</fullName>
    </submittedName>
</protein>
<evidence type="ECO:0000313" key="2">
    <source>
        <dbReference type="EMBL" id="THC90929.1"/>
    </source>
</evidence>
<dbReference type="VEuPathDB" id="FungiDB:EYZ11_009601"/>
<keyword evidence="3" id="KW-1185">Reference proteome</keyword>
<proteinExistence type="predicted"/>
<dbReference type="AlphaFoldDB" id="A0A4S3J7H4"/>
<comment type="caution">
    <text evidence="2">The sequence shown here is derived from an EMBL/GenBank/DDBJ whole genome shotgun (WGS) entry which is preliminary data.</text>
</comment>
<name>A0A4S3J7H4_9EURO</name>
<dbReference type="Proteomes" id="UP000324241">
    <property type="component" value="Unassembled WGS sequence"/>
</dbReference>
<gene>
    <name evidence="1" type="ORF">ATNIH1004_006562</name>
    <name evidence="2" type="ORF">EYZ11_009601</name>
</gene>
<reference evidence="2 3" key="1">
    <citation type="submission" date="2019-03" db="EMBL/GenBank/DDBJ databases">
        <title>The genome sequence of a newly discovered highly antifungal drug resistant Aspergillus species, Aspergillus tanneri NIH 1004.</title>
        <authorList>
            <person name="Mounaud S."/>
            <person name="Singh I."/>
            <person name="Joardar V."/>
            <person name="Pakala S."/>
            <person name="Pakala S."/>
            <person name="Venepally P."/>
            <person name="Hoover J."/>
            <person name="Nierman W."/>
            <person name="Chung J."/>
            <person name="Losada L."/>
        </authorList>
    </citation>
    <scope>NUCLEOTIDE SEQUENCE [LARGE SCALE GENOMIC DNA]</scope>
    <source>
        <strain evidence="2 3">NIH1004</strain>
    </source>
</reference>
<sequence length="94" mass="10474">MYGDNAIAVVDRQVLHIRSNCCYDAACFPSKTSFLMNTNLDEARGEENVFEIRPNGLRLDLCSVRWDLRESFFDGLLKVTAGGGIDVVLNFLVG</sequence>
<dbReference type="EMBL" id="QUQM01000004">
    <property type="protein sequence ID" value="KAA8647860.1"/>
    <property type="molecule type" value="Genomic_DNA"/>
</dbReference>
<dbReference type="Proteomes" id="UP000308092">
    <property type="component" value="Unassembled WGS sequence"/>
</dbReference>
<evidence type="ECO:0000313" key="4">
    <source>
        <dbReference type="Proteomes" id="UP000324241"/>
    </source>
</evidence>
<dbReference type="GeneID" id="54329264"/>
<dbReference type="RefSeq" id="XP_033427221.1">
    <property type="nucleotide sequence ID" value="XM_033571189.1"/>
</dbReference>
<reference evidence="1 4" key="2">
    <citation type="submission" date="2019-08" db="EMBL/GenBank/DDBJ databases">
        <title>The genome sequence of a newly discovered highly antifungal drug resistant Aspergillus species, Aspergillus tanneri NIH 1004.</title>
        <authorList>
            <person name="Mounaud S."/>
            <person name="Singh I."/>
            <person name="Joardar V."/>
            <person name="Pakala S."/>
            <person name="Pakala S."/>
            <person name="Venepally P."/>
            <person name="Chung J.K."/>
            <person name="Losada L."/>
            <person name="Nierman W.C."/>
        </authorList>
    </citation>
    <scope>NUCLEOTIDE SEQUENCE [LARGE SCALE GENOMIC DNA]</scope>
    <source>
        <strain evidence="1 4">NIH1004</strain>
    </source>
</reference>